<dbReference type="Gramene" id="Psat07G0104800-T2">
    <property type="protein sequence ID" value="KAI5383915.1"/>
    <property type="gene ID" value="KIW84_071048"/>
</dbReference>
<feature type="transmembrane region" description="Helical" evidence="1">
    <location>
        <begin position="58"/>
        <end position="80"/>
    </location>
</feature>
<gene>
    <name evidence="2" type="ORF">KIW84_071048</name>
</gene>
<dbReference type="PANTHER" id="PTHR33919">
    <property type="entry name" value="OS09G0127700 PROTEIN"/>
    <property type="match status" value="1"/>
</dbReference>
<keyword evidence="1" id="KW-0472">Membrane</keyword>
<proteinExistence type="predicted"/>
<keyword evidence="1" id="KW-0812">Transmembrane</keyword>
<dbReference type="PANTHER" id="PTHR33919:SF11">
    <property type="entry name" value="EXPRESSED PROTEIN"/>
    <property type="match status" value="1"/>
</dbReference>
<organism evidence="2 3">
    <name type="scientific">Pisum sativum</name>
    <name type="common">Garden pea</name>
    <name type="synonym">Lathyrus oleraceus</name>
    <dbReference type="NCBI Taxonomy" id="3888"/>
    <lineage>
        <taxon>Eukaryota</taxon>
        <taxon>Viridiplantae</taxon>
        <taxon>Streptophyta</taxon>
        <taxon>Embryophyta</taxon>
        <taxon>Tracheophyta</taxon>
        <taxon>Spermatophyta</taxon>
        <taxon>Magnoliopsida</taxon>
        <taxon>eudicotyledons</taxon>
        <taxon>Gunneridae</taxon>
        <taxon>Pentapetalae</taxon>
        <taxon>rosids</taxon>
        <taxon>fabids</taxon>
        <taxon>Fabales</taxon>
        <taxon>Fabaceae</taxon>
        <taxon>Papilionoideae</taxon>
        <taxon>50 kb inversion clade</taxon>
        <taxon>NPAAA clade</taxon>
        <taxon>Hologalegina</taxon>
        <taxon>IRL clade</taxon>
        <taxon>Fabeae</taxon>
        <taxon>Lathyrus</taxon>
    </lineage>
</organism>
<dbReference type="AlphaFoldDB" id="A0A9D4ZVH6"/>
<keyword evidence="1" id="KW-1133">Transmembrane helix</keyword>
<dbReference type="Proteomes" id="UP001058974">
    <property type="component" value="Chromosome 7"/>
</dbReference>
<evidence type="ECO:0000313" key="2">
    <source>
        <dbReference type="EMBL" id="KAI5383915.1"/>
    </source>
</evidence>
<sequence>MGDWMVLLKNGFGRGKAAYTTSTVPKMKAYAPPASDYVSNIHKQQHGKQSSKSAKQDFVPVYVAVGMIALSSMLGLHTAWQHLRNNPSVRVKKQGRESVPEVVEPEHVMEESDKLYKNSFFRKVAHVQERSYPDHSQVPSSINKDVFAHQPRVETLKSVGVDPSQS</sequence>
<protein>
    <submittedName>
        <fullName evidence="2">Uncharacterized protein</fullName>
    </submittedName>
</protein>
<evidence type="ECO:0000256" key="1">
    <source>
        <dbReference type="SAM" id="Phobius"/>
    </source>
</evidence>
<reference evidence="2 3" key="1">
    <citation type="journal article" date="2022" name="Nat. Genet.">
        <title>Improved pea reference genome and pan-genome highlight genomic features and evolutionary characteristics.</title>
        <authorList>
            <person name="Yang T."/>
            <person name="Liu R."/>
            <person name="Luo Y."/>
            <person name="Hu S."/>
            <person name="Wang D."/>
            <person name="Wang C."/>
            <person name="Pandey M.K."/>
            <person name="Ge S."/>
            <person name="Xu Q."/>
            <person name="Li N."/>
            <person name="Li G."/>
            <person name="Huang Y."/>
            <person name="Saxena R.K."/>
            <person name="Ji Y."/>
            <person name="Li M."/>
            <person name="Yan X."/>
            <person name="He Y."/>
            <person name="Liu Y."/>
            <person name="Wang X."/>
            <person name="Xiang C."/>
            <person name="Varshney R.K."/>
            <person name="Ding H."/>
            <person name="Gao S."/>
            <person name="Zong X."/>
        </authorList>
    </citation>
    <scope>NUCLEOTIDE SEQUENCE [LARGE SCALE GENOMIC DNA]</scope>
    <source>
        <strain evidence="2 3">cv. Zhongwan 6</strain>
    </source>
</reference>
<dbReference type="EMBL" id="JAMSHJ010000007">
    <property type="protein sequence ID" value="KAI5383915.1"/>
    <property type="molecule type" value="Genomic_DNA"/>
</dbReference>
<evidence type="ECO:0000313" key="3">
    <source>
        <dbReference type="Proteomes" id="UP001058974"/>
    </source>
</evidence>
<name>A0A9D4ZVH6_PEA</name>
<keyword evidence="3" id="KW-1185">Reference proteome</keyword>
<comment type="caution">
    <text evidence="2">The sequence shown here is derived from an EMBL/GenBank/DDBJ whole genome shotgun (WGS) entry which is preliminary data.</text>
</comment>
<accession>A0A9D4ZVH6</accession>